<keyword evidence="4 10" id="KW-0418">Kinase</keyword>
<dbReference type="InterPro" id="IPR005467">
    <property type="entry name" value="His_kinase_dom"/>
</dbReference>
<feature type="compositionally biased region" description="Basic residues" evidence="8">
    <location>
        <begin position="1195"/>
        <end position="1217"/>
    </location>
</feature>
<feature type="compositionally biased region" description="Basic residues" evidence="8">
    <location>
        <begin position="1310"/>
        <end position="1321"/>
    </location>
</feature>
<dbReference type="PANTHER" id="PTHR43065:SF10">
    <property type="entry name" value="PEROXIDE STRESS-ACTIVATED HISTIDINE KINASE MAK3"/>
    <property type="match status" value="1"/>
</dbReference>
<organism evidence="10">
    <name type="scientific">Tanacetum cinerariifolium</name>
    <name type="common">Dalmatian daisy</name>
    <name type="synonym">Chrysanthemum cinerariifolium</name>
    <dbReference type="NCBI Taxonomy" id="118510"/>
    <lineage>
        <taxon>Eukaryota</taxon>
        <taxon>Viridiplantae</taxon>
        <taxon>Streptophyta</taxon>
        <taxon>Embryophyta</taxon>
        <taxon>Tracheophyta</taxon>
        <taxon>Spermatophyta</taxon>
        <taxon>Magnoliopsida</taxon>
        <taxon>eudicotyledons</taxon>
        <taxon>Gunneridae</taxon>
        <taxon>Pentapetalae</taxon>
        <taxon>asterids</taxon>
        <taxon>campanulids</taxon>
        <taxon>Asterales</taxon>
        <taxon>Asteraceae</taxon>
        <taxon>Asteroideae</taxon>
        <taxon>Anthemideae</taxon>
        <taxon>Anthemidinae</taxon>
        <taxon>Tanacetum</taxon>
    </lineage>
</organism>
<keyword evidence="7" id="KW-0175">Coiled coil</keyword>
<sequence length="1796" mass="194810">MPRAKRARPQSPAGPHHGHPRRVQKSPLASLGRHVPPAAPAVRPALQRAGRHHGRHRRARANPGRRHLRPGPGRGGRIDHFAQRPARPRNRSRSAVRPAGRARNHLAGSASAGARGSGRRRRRHQRPDRQPGRAQQRAAQLVHRRTPGRANASGQVTGPPRRMTMLMDTATASHRAADRLLDSEQLYRRYLAEKARRLQAEEALQEAEEELARLARISSMGEFAASIAHEVSQPLAAIVLHAEVGLQALAHYSPALPAAPDPCQALLVERALDALKLIRHAGATAGDVVRSIRGMSCRAAPELTTFAVDEALREVLRLLRAELHKHGIEVHDGLTLGARTLCADRVQLQQVMMNLVLNAIEAMKDVHTRPRRLEVRSVLADISGTVRISVEDNGVGVPAKAAERVDIPHGHHLHPDRRRSPADPGGTGFSHRIVTALPAAGPGRQRPARGRPVPPAPTRRGGNGPEHARHARARRHRPHPCHRPRRPHRHSHHVPGRRRRASRPVRGRARLPAQGQRRRPAGQLHRGGGAGAEIPAARGGQQAVRTHRAGAPVTARAGNPGLSGHRQEQQDDRAQRGHRSGHGFAVRPVALPFQQHLLPGHRNHAGLDHALHGHVVRFLGRAARRVGHHVDFVAAFEHRAQGEGGVAHLGPQARHDDFFLAVGGQRVAHLLVVPRVHRGTFQDVLAREDVQQFRIGVARERQRFHGGDGGGNIEYLGGLGQTHGIVFQYLTVDRLHAERHLRLLVDEDQLRVLRCQDFEFRVHHGASREVKRNSHGRTRTGPAPLHKDRLRHRRDSAKLRPELYEGNQHDDPTSPPCQRRRHRTQPADRPGARPARPAQAPDPRRDPVFRPRGQPARAAATGHQPPAFRLAAKTLGTDGADGRTPRRPGPAAGARRSRDVPACVRVADRAVRAGRPGVPRQVQRAAARCAGNRHGARRRAQAAGRDRDGAGRLSGQTIDDIAFLLAETLAAVRLRTAVRGRAVHLQRVVAARPAHCRTAQRSDQHRRCRLQHRARIRSAGPQRQTHRRPGAQRSAGPPEKFPLRPGWLYHRHRLARGGGHASVPARDDRQEPGRLPGPQRRARVPRGGRGGPPRRRHRLRPLRVPAPRQQHRGAQADAGAPPCGLGLESQLRRVYRRHRPRLPYVAAACAADPVHRVRRAGRRGHRDQPRPAAPAGRRPGPAACDERDAGDAGAHRGRHPQRVRHHRQRHRRNRQRQPRPVEPHRGAGQRAGADCRVDGAADGHRAPDQRQRAPGQQLCGGRHRRGAPGRRRGRAGHRQHGRHRSVGQQDRGNQWCDRRHRVPDQYPGAQRRRRGSARRRPGPGLCRGGQRSAQPGPALGSGSAPDQGTDCQLHRASPGGHGARAQCGRHHGRHRGQHRQRARQDAGNRPRDVRAEHRHRPGHAGGGPDGPGDAAERRAGRGSSGGSQRAAAAGRATGRRGGRVHAAGAGRQRRNARYRTTSTTVFFHPGARAAFSPRRRPGLHHPARPQPADQQAGSDGRRGAAAARRPQGRADRCRRPPAAGGRPHVRPVAARAAAHARGRRRAPVPAGDRHGGVHQPAVRAAGADAPASGVSGPDRAAPRNGVDPADGGAGQGRDRRGHRRAGGPAAGRRQHPRPARHARALGAGDARRPPAGRAGAAAGGRHRGRTGDLLRTRPDPAAVRRRGQRVPQCGFYAGLRVRNPAGAGGRVDGGRGDGRDAGRGLYFCRPAAGAHGPPFPRHGPVAGVPVFAQRRRRSAGARVHGAGGRGSAPDTGQAGRQVLTGRPAPLSAMSAASATSATAASSARAGAGRPNR</sequence>
<feature type="region of interest" description="Disordered" evidence="8">
    <location>
        <begin position="1"/>
        <end position="161"/>
    </location>
</feature>
<gene>
    <name evidence="10" type="ORF">Tci_000238</name>
</gene>
<feature type="region of interest" description="Disordered" evidence="8">
    <location>
        <begin position="402"/>
        <end position="580"/>
    </location>
</feature>
<protein>
    <submittedName>
        <fullName evidence="10">Two component histidine kinase, putative</fullName>
    </submittedName>
</protein>
<name>A0A699GEV8_TANCI</name>
<feature type="compositionally biased region" description="Basic residues" evidence="8">
    <location>
        <begin position="1612"/>
        <end position="1623"/>
    </location>
</feature>
<evidence type="ECO:0000313" key="10">
    <source>
        <dbReference type="EMBL" id="GEU28260.1"/>
    </source>
</evidence>
<feature type="compositionally biased region" description="Low complexity" evidence="8">
    <location>
        <begin position="1173"/>
        <end position="1183"/>
    </location>
</feature>
<keyword evidence="3" id="KW-0547">Nucleotide-binding</keyword>
<feature type="coiled-coil region" evidence="7">
    <location>
        <begin position="190"/>
        <end position="220"/>
    </location>
</feature>
<comment type="caution">
    <text evidence="10">The sequence shown here is derived from an EMBL/GenBank/DDBJ whole genome shotgun (WGS) entry which is preliminary data.</text>
</comment>
<feature type="compositionally biased region" description="Low complexity" evidence="8">
    <location>
        <begin position="1494"/>
        <end position="1509"/>
    </location>
</feature>
<dbReference type="InterPro" id="IPR036097">
    <property type="entry name" value="HisK_dim/P_sf"/>
</dbReference>
<feature type="compositionally biased region" description="Basic residues" evidence="8">
    <location>
        <begin position="469"/>
        <end position="509"/>
    </location>
</feature>
<feature type="region of interest" description="Disordered" evidence="8">
    <location>
        <begin position="767"/>
        <end position="900"/>
    </location>
</feature>
<feature type="region of interest" description="Disordered" evidence="8">
    <location>
        <begin position="1732"/>
        <end position="1796"/>
    </location>
</feature>
<accession>A0A699GEV8</accession>
<dbReference type="InterPro" id="IPR003594">
    <property type="entry name" value="HATPase_dom"/>
</dbReference>
<feature type="region of interest" description="Disordered" evidence="8">
    <location>
        <begin position="1013"/>
        <end position="1124"/>
    </location>
</feature>
<dbReference type="InterPro" id="IPR003661">
    <property type="entry name" value="HisK_dim/P_dom"/>
</dbReference>
<feature type="compositionally biased region" description="Low complexity" evidence="8">
    <location>
        <begin position="436"/>
        <end position="445"/>
    </location>
</feature>
<feature type="compositionally biased region" description="Basic residues" evidence="8">
    <location>
        <begin position="86"/>
        <end position="104"/>
    </location>
</feature>
<feature type="domain" description="Histidine kinase" evidence="9">
    <location>
        <begin position="226"/>
        <end position="434"/>
    </location>
</feature>
<feature type="region of interest" description="Disordered" evidence="8">
    <location>
        <begin position="928"/>
        <end position="953"/>
    </location>
</feature>
<reference evidence="10" key="1">
    <citation type="journal article" date="2019" name="Sci. Rep.">
        <title>Draft genome of Tanacetum cinerariifolium, the natural source of mosquito coil.</title>
        <authorList>
            <person name="Yamashiro T."/>
            <person name="Shiraishi A."/>
            <person name="Satake H."/>
            <person name="Nakayama K."/>
        </authorList>
    </citation>
    <scope>NUCLEOTIDE SEQUENCE</scope>
</reference>
<feature type="compositionally biased region" description="Low complexity" evidence="8">
    <location>
        <begin position="1520"/>
        <end position="1537"/>
    </location>
</feature>
<dbReference type="GO" id="GO:0005524">
    <property type="term" value="F:ATP binding"/>
    <property type="evidence" value="ECO:0007669"/>
    <property type="project" value="UniProtKB-KW"/>
</dbReference>
<feature type="compositionally biased region" description="Basic residues" evidence="8">
    <location>
        <begin position="1261"/>
        <end position="1285"/>
    </location>
</feature>
<dbReference type="InterPro" id="IPR036890">
    <property type="entry name" value="HATPase_C_sf"/>
</dbReference>
<feature type="compositionally biased region" description="Basic residues" evidence="8">
    <location>
        <begin position="117"/>
        <end position="126"/>
    </location>
</feature>
<feature type="compositionally biased region" description="Basic residues" evidence="8">
    <location>
        <begin position="1477"/>
        <end position="1487"/>
    </location>
</feature>
<keyword evidence="2" id="KW-0808">Transferase</keyword>
<dbReference type="Gene3D" id="1.10.287.130">
    <property type="match status" value="1"/>
</dbReference>
<feature type="compositionally biased region" description="Low complexity" evidence="8">
    <location>
        <begin position="827"/>
        <end position="841"/>
    </location>
</feature>
<feature type="compositionally biased region" description="Basic and acidic residues" evidence="8">
    <location>
        <begin position="565"/>
        <end position="575"/>
    </location>
</feature>
<dbReference type="EMBL" id="BKCJ010000003">
    <property type="protein sequence ID" value="GEU28260.1"/>
    <property type="molecule type" value="Genomic_DNA"/>
</dbReference>
<evidence type="ECO:0000256" key="2">
    <source>
        <dbReference type="ARBA" id="ARBA00022679"/>
    </source>
</evidence>
<feature type="compositionally biased region" description="Low complexity" evidence="8">
    <location>
        <begin position="1322"/>
        <end position="1331"/>
    </location>
</feature>
<evidence type="ECO:0000256" key="4">
    <source>
        <dbReference type="ARBA" id="ARBA00022777"/>
    </source>
</evidence>
<feature type="compositionally biased region" description="Basic and acidic residues" evidence="8">
    <location>
        <begin position="1184"/>
        <end position="1194"/>
    </location>
</feature>
<feature type="compositionally biased region" description="Low complexity" evidence="8">
    <location>
        <begin position="1624"/>
        <end position="1640"/>
    </location>
</feature>
<evidence type="ECO:0000256" key="6">
    <source>
        <dbReference type="ARBA" id="ARBA00023012"/>
    </source>
</evidence>
<dbReference type="SUPFAM" id="SSF47384">
    <property type="entry name" value="Homodimeric domain of signal transducing histidine kinase"/>
    <property type="match status" value="1"/>
</dbReference>
<evidence type="ECO:0000256" key="3">
    <source>
        <dbReference type="ARBA" id="ARBA00022741"/>
    </source>
</evidence>
<evidence type="ECO:0000256" key="7">
    <source>
        <dbReference type="SAM" id="Coils"/>
    </source>
</evidence>
<proteinExistence type="predicted"/>
<feature type="compositionally biased region" description="Low complexity" evidence="8">
    <location>
        <begin position="1426"/>
        <end position="1436"/>
    </location>
</feature>
<feature type="compositionally biased region" description="Basic residues" evidence="8">
    <location>
        <begin position="1367"/>
        <end position="1381"/>
    </location>
</feature>
<feature type="compositionally biased region" description="Basic and acidic residues" evidence="8">
    <location>
        <begin position="1382"/>
        <end position="1395"/>
    </location>
</feature>
<dbReference type="Pfam" id="PF02518">
    <property type="entry name" value="HATPase_c"/>
    <property type="match status" value="1"/>
</dbReference>
<evidence type="ECO:0000256" key="8">
    <source>
        <dbReference type="SAM" id="MobiDB-lite"/>
    </source>
</evidence>
<feature type="compositionally biased region" description="Basic and acidic residues" evidence="8">
    <location>
        <begin position="1233"/>
        <end position="1251"/>
    </location>
</feature>
<evidence type="ECO:0000256" key="1">
    <source>
        <dbReference type="ARBA" id="ARBA00022553"/>
    </source>
</evidence>
<feature type="compositionally biased region" description="Basic and acidic residues" evidence="8">
    <location>
        <begin position="796"/>
        <end position="812"/>
    </location>
</feature>
<dbReference type="Gene3D" id="3.30.565.10">
    <property type="entry name" value="Histidine kinase-like ATPase, C-terminal domain"/>
    <property type="match status" value="1"/>
</dbReference>
<evidence type="ECO:0000256" key="5">
    <source>
        <dbReference type="ARBA" id="ARBA00022840"/>
    </source>
</evidence>
<dbReference type="CDD" id="cd00082">
    <property type="entry name" value="HisKA"/>
    <property type="match status" value="1"/>
</dbReference>
<dbReference type="SUPFAM" id="SSF55874">
    <property type="entry name" value="ATPase domain of HSP90 chaperone/DNA topoisomerase II/histidine kinase"/>
    <property type="match status" value="1"/>
</dbReference>
<feature type="compositionally biased region" description="Low complexity" evidence="8">
    <location>
        <begin position="889"/>
        <end position="900"/>
    </location>
</feature>
<feature type="compositionally biased region" description="Basic residues" evidence="8">
    <location>
        <begin position="1080"/>
        <end position="1101"/>
    </location>
</feature>
<dbReference type="PROSITE" id="PS50109">
    <property type="entry name" value="HIS_KIN"/>
    <property type="match status" value="1"/>
</dbReference>
<dbReference type="PANTHER" id="PTHR43065">
    <property type="entry name" value="SENSOR HISTIDINE KINASE"/>
    <property type="match status" value="1"/>
</dbReference>
<keyword evidence="5" id="KW-0067">ATP-binding</keyword>
<keyword evidence="6" id="KW-0902">Two-component regulatory system</keyword>
<feature type="compositionally biased region" description="Low complexity" evidence="8">
    <location>
        <begin position="1560"/>
        <end position="1577"/>
    </location>
</feature>
<keyword evidence="1" id="KW-0597">Phosphoprotein</keyword>
<evidence type="ECO:0000259" key="9">
    <source>
        <dbReference type="PROSITE" id="PS50109"/>
    </source>
</evidence>
<feature type="region of interest" description="Disordered" evidence="8">
    <location>
        <begin position="1156"/>
        <end position="1656"/>
    </location>
</feature>
<feature type="compositionally biased region" description="Basic residues" evidence="8">
    <location>
        <begin position="1156"/>
        <end position="1165"/>
    </location>
</feature>
<feature type="compositionally biased region" description="Low complexity" evidence="8">
    <location>
        <begin position="1771"/>
        <end position="1796"/>
    </location>
</feature>
<feature type="compositionally biased region" description="Basic residues" evidence="8">
    <location>
        <begin position="49"/>
        <end position="69"/>
    </location>
</feature>
<dbReference type="GO" id="GO:0000155">
    <property type="term" value="F:phosphorelay sensor kinase activity"/>
    <property type="evidence" value="ECO:0007669"/>
    <property type="project" value="InterPro"/>
</dbReference>